<organism evidence="1 2">
    <name type="scientific">Dyadobacter helix</name>
    <dbReference type="NCBI Taxonomy" id="2822344"/>
    <lineage>
        <taxon>Bacteria</taxon>
        <taxon>Pseudomonadati</taxon>
        <taxon>Bacteroidota</taxon>
        <taxon>Cytophagia</taxon>
        <taxon>Cytophagales</taxon>
        <taxon>Spirosomataceae</taxon>
        <taxon>Dyadobacter</taxon>
    </lineage>
</organism>
<evidence type="ECO:0000313" key="2">
    <source>
        <dbReference type="Proteomes" id="UP000680038"/>
    </source>
</evidence>
<dbReference type="Proteomes" id="UP000680038">
    <property type="component" value="Unassembled WGS sequence"/>
</dbReference>
<accession>A0A916JI39</accession>
<reference evidence="1" key="1">
    <citation type="submission" date="2021-04" db="EMBL/GenBank/DDBJ databases">
        <authorList>
            <person name="Rodrigo-Torres L."/>
            <person name="Arahal R. D."/>
            <person name="Lucena T."/>
        </authorList>
    </citation>
    <scope>NUCLEOTIDE SEQUENCE</scope>
    <source>
        <strain evidence="1">CECT 9275</strain>
    </source>
</reference>
<gene>
    <name evidence="1" type="ORF">DYBT9275_04451</name>
</gene>
<name>A0A916JI39_9BACT</name>
<protein>
    <submittedName>
        <fullName evidence="1">Uncharacterized protein</fullName>
    </submittedName>
</protein>
<evidence type="ECO:0000313" key="1">
    <source>
        <dbReference type="EMBL" id="CAG5009235.1"/>
    </source>
</evidence>
<proteinExistence type="predicted"/>
<comment type="caution">
    <text evidence="1">The sequence shown here is derived from an EMBL/GenBank/DDBJ whole genome shotgun (WGS) entry which is preliminary data.</text>
</comment>
<keyword evidence="2" id="KW-1185">Reference proteome</keyword>
<sequence length="69" mass="7451">MLWEKEVVVTQKRSDRVSKGIFINGKISGCSGINHCLAGMRVLGLSVQFSSTTTGYLSDTMLKAAESVL</sequence>
<dbReference type="EMBL" id="CAJRAF010000002">
    <property type="protein sequence ID" value="CAG5009235.1"/>
    <property type="molecule type" value="Genomic_DNA"/>
</dbReference>
<dbReference type="AlphaFoldDB" id="A0A916JI39"/>